<dbReference type="Proteomes" id="UP000886998">
    <property type="component" value="Unassembled WGS sequence"/>
</dbReference>
<name>A0A8X6XIF8_9ARAC</name>
<dbReference type="OrthoDB" id="10460680at2759"/>
<protein>
    <submittedName>
        <fullName evidence="1">Uncharacterized protein</fullName>
    </submittedName>
</protein>
<proteinExistence type="predicted"/>
<comment type="caution">
    <text evidence="1">The sequence shown here is derived from an EMBL/GenBank/DDBJ whole genome shotgun (WGS) entry which is preliminary data.</text>
</comment>
<keyword evidence="2" id="KW-1185">Reference proteome</keyword>
<accession>A0A8X6XIF8</accession>
<organism evidence="1 2">
    <name type="scientific">Trichonephila inaurata madagascariensis</name>
    <dbReference type="NCBI Taxonomy" id="2747483"/>
    <lineage>
        <taxon>Eukaryota</taxon>
        <taxon>Metazoa</taxon>
        <taxon>Ecdysozoa</taxon>
        <taxon>Arthropoda</taxon>
        <taxon>Chelicerata</taxon>
        <taxon>Arachnida</taxon>
        <taxon>Araneae</taxon>
        <taxon>Araneomorphae</taxon>
        <taxon>Entelegynae</taxon>
        <taxon>Araneoidea</taxon>
        <taxon>Nephilidae</taxon>
        <taxon>Trichonephila</taxon>
        <taxon>Trichonephila inaurata</taxon>
    </lineage>
</organism>
<sequence>MLSMPQEGILSVGPPKVFCFPSTTNWKPIGAFPDSPPGDAPSRGYRLLRGNGNLRLPSTSVPIIYN</sequence>
<dbReference type="AlphaFoldDB" id="A0A8X6XIF8"/>
<reference evidence="1" key="1">
    <citation type="submission" date="2020-08" db="EMBL/GenBank/DDBJ databases">
        <title>Multicomponent nature underlies the extraordinary mechanical properties of spider dragline silk.</title>
        <authorList>
            <person name="Kono N."/>
            <person name="Nakamura H."/>
            <person name="Mori M."/>
            <person name="Yoshida Y."/>
            <person name="Ohtoshi R."/>
            <person name="Malay A.D."/>
            <person name="Moran D.A.P."/>
            <person name="Tomita M."/>
            <person name="Numata K."/>
            <person name="Arakawa K."/>
        </authorList>
    </citation>
    <scope>NUCLEOTIDE SEQUENCE</scope>
</reference>
<gene>
    <name evidence="1" type="ORF">TNIN_285401</name>
</gene>
<evidence type="ECO:0000313" key="2">
    <source>
        <dbReference type="Proteomes" id="UP000886998"/>
    </source>
</evidence>
<evidence type="ECO:0000313" key="1">
    <source>
        <dbReference type="EMBL" id="GFY53751.1"/>
    </source>
</evidence>
<dbReference type="EMBL" id="BMAV01009471">
    <property type="protein sequence ID" value="GFY53751.1"/>
    <property type="molecule type" value="Genomic_DNA"/>
</dbReference>